<sequence length="229" mass="25419">MSWTVVRFCETDEVEVLPCNWLQDGGFALYPPYGRSKLERAIKTLEEPNSCSWQLYKVKLMTKSVFNSFTLASAKASKACLTSDISDKEIDLPSKGPHKKKQISSDENSDTNGDSSESLIDLPSCPITKSYAPEAGSKTPDLYNLLPPTPSSTGSLRNYHAGTPRNCFAETPRNSFVGSPRNTFVRNPITTIVGTPGNPSVTSQILFQPEIRERTMMKINFKKRSFPIL</sequence>
<dbReference type="AlphaFoldDB" id="A0A9P0DHF2"/>
<feature type="region of interest" description="Disordered" evidence="1">
    <location>
        <begin position="91"/>
        <end position="122"/>
    </location>
</feature>
<protein>
    <submittedName>
        <fullName evidence="2">Uncharacterized protein</fullName>
    </submittedName>
</protein>
<evidence type="ECO:0000256" key="1">
    <source>
        <dbReference type="SAM" id="MobiDB-lite"/>
    </source>
</evidence>
<dbReference type="Proteomes" id="UP001153737">
    <property type="component" value="Chromosome 11"/>
</dbReference>
<evidence type="ECO:0000313" key="2">
    <source>
        <dbReference type="EMBL" id="CAH1118234.1"/>
    </source>
</evidence>
<accession>A0A9P0DHF2</accession>
<name>A0A9P0DHF2_PHACE</name>
<evidence type="ECO:0000313" key="3">
    <source>
        <dbReference type="Proteomes" id="UP001153737"/>
    </source>
</evidence>
<proteinExistence type="predicted"/>
<keyword evidence="3" id="KW-1185">Reference proteome</keyword>
<gene>
    <name evidence="2" type="ORF">PHAECO_LOCUS2336</name>
</gene>
<organism evidence="2 3">
    <name type="scientific">Phaedon cochleariae</name>
    <name type="common">Mustard beetle</name>
    <dbReference type="NCBI Taxonomy" id="80249"/>
    <lineage>
        <taxon>Eukaryota</taxon>
        <taxon>Metazoa</taxon>
        <taxon>Ecdysozoa</taxon>
        <taxon>Arthropoda</taxon>
        <taxon>Hexapoda</taxon>
        <taxon>Insecta</taxon>
        <taxon>Pterygota</taxon>
        <taxon>Neoptera</taxon>
        <taxon>Endopterygota</taxon>
        <taxon>Coleoptera</taxon>
        <taxon>Polyphaga</taxon>
        <taxon>Cucujiformia</taxon>
        <taxon>Chrysomeloidea</taxon>
        <taxon>Chrysomelidae</taxon>
        <taxon>Chrysomelinae</taxon>
        <taxon>Chrysomelini</taxon>
        <taxon>Phaedon</taxon>
    </lineage>
</organism>
<dbReference type="EMBL" id="OU896717">
    <property type="protein sequence ID" value="CAH1118234.1"/>
    <property type="molecule type" value="Genomic_DNA"/>
</dbReference>
<reference evidence="2" key="2">
    <citation type="submission" date="2022-10" db="EMBL/GenBank/DDBJ databases">
        <authorList>
            <consortium name="ENA_rothamsted_submissions"/>
            <consortium name="culmorum"/>
            <person name="King R."/>
        </authorList>
    </citation>
    <scope>NUCLEOTIDE SEQUENCE</scope>
</reference>
<dbReference type="OrthoDB" id="6784356at2759"/>
<reference evidence="2" key="1">
    <citation type="submission" date="2022-01" db="EMBL/GenBank/DDBJ databases">
        <authorList>
            <person name="King R."/>
        </authorList>
    </citation>
    <scope>NUCLEOTIDE SEQUENCE</scope>
</reference>